<gene>
    <name evidence="1" type="ORF">CERSUDRAFT_99541</name>
</gene>
<reference evidence="1 2" key="1">
    <citation type="journal article" date="2012" name="Proc. Natl. Acad. Sci. U.S.A.">
        <title>Comparative genomics of Ceriporiopsis subvermispora and Phanerochaete chrysosporium provide insight into selective ligninolysis.</title>
        <authorList>
            <person name="Fernandez-Fueyo E."/>
            <person name="Ruiz-Duenas F.J."/>
            <person name="Ferreira P."/>
            <person name="Floudas D."/>
            <person name="Hibbett D.S."/>
            <person name="Canessa P."/>
            <person name="Larrondo L.F."/>
            <person name="James T.Y."/>
            <person name="Seelenfreund D."/>
            <person name="Lobos S."/>
            <person name="Polanco R."/>
            <person name="Tello M."/>
            <person name="Honda Y."/>
            <person name="Watanabe T."/>
            <person name="Watanabe T."/>
            <person name="Ryu J.S."/>
            <person name="Kubicek C.P."/>
            <person name="Schmoll M."/>
            <person name="Gaskell J."/>
            <person name="Hammel K.E."/>
            <person name="St John F.J."/>
            <person name="Vanden Wymelenberg A."/>
            <person name="Sabat G."/>
            <person name="Splinter BonDurant S."/>
            <person name="Syed K."/>
            <person name="Yadav J.S."/>
            <person name="Doddapaneni H."/>
            <person name="Subramanian V."/>
            <person name="Lavin J.L."/>
            <person name="Oguiza J.A."/>
            <person name="Perez G."/>
            <person name="Pisabarro A.G."/>
            <person name="Ramirez L."/>
            <person name="Santoyo F."/>
            <person name="Master E."/>
            <person name="Coutinho P.M."/>
            <person name="Henrissat B."/>
            <person name="Lombard V."/>
            <person name="Magnuson J.K."/>
            <person name="Kuees U."/>
            <person name="Hori C."/>
            <person name="Igarashi K."/>
            <person name="Samejima M."/>
            <person name="Held B.W."/>
            <person name="Barry K.W."/>
            <person name="LaButti K.M."/>
            <person name="Lapidus A."/>
            <person name="Lindquist E.A."/>
            <person name="Lucas S.M."/>
            <person name="Riley R."/>
            <person name="Salamov A.A."/>
            <person name="Hoffmeister D."/>
            <person name="Schwenk D."/>
            <person name="Hadar Y."/>
            <person name="Yarden O."/>
            <person name="de Vries R.P."/>
            <person name="Wiebenga A."/>
            <person name="Stenlid J."/>
            <person name="Eastwood D."/>
            <person name="Grigoriev I.V."/>
            <person name="Berka R.M."/>
            <person name="Blanchette R.A."/>
            <person name="Kersten P."/>
            <person name="Martinez A.T."/>
            <person name="Vicuna R."/>
            <person name="Cullen D."/>
        </authorList>
    </citation>
    <scope>NUCLEOTIDE SEQUENCE [LARGE SCALE GENOMIC DNA]</scope>
    <source>
        <strain evidence="1 2">B</strain>
    </source>
</reference>
<protein>
    <submittedName>
        <fullName evidence="1">Uncharacterized protein</fullName>
    </submittedName>
</protein>
<name>M2R2L2_CERS8</name>
<accession>M2R2L2</accession>
<dbReference type="AlphaFoldDB" id="M2R2L2"/>
<dbReference type="HOGENOM" id="CLU_912141_0_0_1"/>
<organism evidence="1 2">
    <name type="scientific">Ceriporiopsis subvermispora (strain B)</name>
    <name type="common">White-rot fungus</name>
    <name type="synonym">Gelatoporia subvermispora</name>
    <dbReference type="NCBI Taxonomy" id="914234"/>
    <lineage>
        <taxon>Eukaryota</taxon>
        <taxon>Fungi</taxon>
        <taxon>Dikarya</taxon>
        <taxon>Basidiomycota</taxon>
        <taxon>Agaricomycotina</taxon>
        <taxon>Agaricomycetes</taxon>
        <taxon>Polyporales</taxon>
        <taxon>Gelatoporiaceae</taxon>
        <taxon>Gelatoporia</taxon>
    </lineage>
</organism>
<sequence length="305" mass="34663">MVLSAEDLMHGVIDCLCHRLCNLIDPNHRPASTVKTLDFTFSEGPRILLAVLEPGTDKPSCVTDLSVLHDLACIAQPAVWCYSWFAGHTDVRLGEYGYIDPETQLFVSLGNVAELLQCEESLYWQTKEYINDKPIEHTWGYIWSERSWRYPLLVNSSNVRVVSHQVSESAQAEFFWSKACIVAELHGIEPQELMLIDIVNYRWNLSFDEVDDHWELSGNTRPSEMYFHQQPPLENGAVPVPFGYWSLEPQFVLETHQDIVLPGIRLGGSVDVGYAFLNEFQAELVACFTQQLNARAVQDAVEDVL</sequence>
<proteinExistence type="predicted"/>
<evidence type="ECO:0000313" key="1">
    <source>
        <dbReference type="EMBL" id="EMD32462.1"/>
    </source>
</evidence>
<dbReference type="EMBL" id="KB445811">
    <property type="protein sequence ID" value="EMD32462.1"/>
    <property type="molecule type" value="Genomic_DNA"/>
</dbReference>
<keyword evidence="2" id="KW-1185">Reference proteome</keyword>
<evidence type="ECO:0000313" key="2">
    <source>
        <dbReference type="Proteomes" id="UP000016930"/>
    </source>
</evidence>
<dbReference type="Proteomes" id="UP000016930">
    <property type="component" value="Unassembled WGS sequence"/>
</dbReference>